<gene>
    <name evidence="1" type="ORF">LCGC14_2081100</name>
</gene>
<evidence type="ECO:0000313" key="1">
    <source>
        <dbReference type="EMBL" id="KKL72814.1"/>
    </source>
</evidence>
<dbReference type="EMBL" id="LAZR01025155">
    <property type="protein sequence ID" value="KKL72814.1"/>
    <property type="molecule type" value="Genomic_DNA"/>
</dbReference>
<sequence>MEFTPEELNTIVMALAFFHYIHNDPDTYPPVEYPGIQNDIENTRKLIERLQSS</sequence>
<protein>
    <submittedName>
        <fullName evidence="1">Uncharacterized protein</fullName>
    </submittedName>
</protein>
<reference evidence="1" key="1">
    <citation type="journal article" date="2015" name="Nature">
        <title>Complex archaea that bridge the gap between prokaryotes and eukaryotes.</title>
        <authorList>
            <person name="Spang A."/>
            <person name="Saw J.H."/>
            <person name="Jorgensen S.L."/>
            <person name="Zaremba-Niedzwiedzka K."/>
            <person name="Martijn J."/>
            <person name="Lind A.E."/>
            <person name="van Eijk R."/>
            <person name="Schleper C."/>
            <person name="Guy L."/>
            <person name="Ettema T.J."/>
        </authorList>
    </citation>
    <scope>NUCLEOTIDE SEQUENCE</scope>
</reference>
<organism evidence="1">
    <name type="scientific">marine sediment metagenome</name>
    <dbReference type="NCBI Taxonomy" id="412755"/>
    <lineage>
        <taxon>unclassified sequences</taxon>
        <taxon>metagenomes</taxon>
        <taxon>ecological metagenomes</taxon>
    </lineage>
</organism>
<name>A0A0F9EFV0_9ZZZZ</name>
<comment type="caution">
    <text evidence="1">The sequence shown here is derived from an EMBL/GenBank/DDBJ whole genome shotgun (WGS) entry which is preliminary data.</text>
</comment>
<proteinExistence type="predicted"/>
<accession>A0A0F9EFV0</accession>
<dbReference type="AlphaFoldDB" id="A0A0F9EFV0"/>